<feature type="signal peptide" evidence="8">
    <location>
        <begin position="1"/>
        <end position="19"/>
    </location>
</feature>
<keyword evidence="5 7" id="KW-0472">Membrane</keyword>
<keyword evidence="11" id="KW-1185">Reference proteome</keyword>
<dbReference type="Pfam" id="PF07715">
    <property type="entry name" value="Plug"/>
    <property type="match status" value="1"/>
</dbReference>
<feature type="chain" id="PRO_5032632997" evidence="8">
    <location>
        <begin position="20"/>
        <end position="1033"/>
    </location>
</feature>
<dbReference type="EMBL" id="CP064939">
    <property type="protein sequence ID" value="QPH37853.1"/>
    <property type="molecule type" value="Genomic_DNA"/>
</dbReference>
<evidence type="ECO:0000256" key="7">
    <source>
        <dbReference type="PROSITE-ProRule" id="PRU01360"/>
    </source>
</evidence>
<dbReference type="Pfam" id="PF13715">
    <property type="entry name" value="CarbopepD_reg_2"/>
    <property type="match status" value="1"/>
</dbReference>
<gene>
    <name evidence="10" type="ORF">IZT61_12100</name>
</gene>
<sequence length="1033" mass="115080">MKRKLLILFLLLFSVFCEAQERRITGVVKSTDGVTLIGASVLVEGTKVGAITDLNGNFSILVPEKAEKLVISYIGFLPKVQPLLKTTYFEITLVPDSKTLDQVVVVGYGTQKRTNLTGAVGVIDASALENKPITSSSQALAGKIAGVHIAQGSGIAGDDGAQITIRGLGTLNNTSPLILIDGVISNSMDVLNPSDIASISVLKDAASASIYGSQAGNGVILITTKKGTKEGKSVFNYEGSWSTSQITKNSKPKMITDPIVFMTLMNEARVNSGGLPAFSEEVIEQYRTPSYRAAASTDWFDEIVKKGVIQQHDISARGGTQKTQYFMSLGYMDQKAIILDGQYKRLTTRINIESQIASKLKVGVNFGYTYGNQRTPNGSITDFSLLSIMRGTPLNPPHTDDGYLALPDNTTLPFTGQIQSGNPLAEYESNDIREYRNNINGNMFFEFEPIKNLKLFGNFTANTNLDSYNGWFGRPVARNWRYKEIIAAPKSNESLGSLTGFYGYGRLQQQSTRSYRINPYFRAAYKFSLSKHNFSILGGISKESNNFDWISTERGRFESNYVRVFSAGDPSTIQNSSRLTKNAIVSQFGRLNYDFDNKYLFEANIRRDGSSRFGPNYRYGVFPSFSAGWVITSEPFMKKIPAINFLKIRASWGQLGNQALSDDFPYVAKISYKDANYVWGNTVFTGARADSYGNPDLHWETTTMSDIGLNLHLFNSSVQFEFDYFDKKSTGILYNTPLPLETGFSSVFTNLASVRNKGIEGAVSFSKKFNKLTVDVGINASRITNKILSINPDVTGETDRYIKGEKILTRNSPIDAYYLVKWTGRIFQSKEEVDQLPHQFGAAPGDLIFEDFSGPDGKPDGVIDAYDRQILGTQYPSWTYGGNINLRYGSFGLSADFQGIADAYSYGSHEYFYPTFQGSNIAEHWLNRWTPDRPSLTTPRVWVDNGPNTDNFNTYFLMNRSYLRLRNLLVSYELPKKLIEKVSLQNLKVYMSASNLFTWTNYQGFDPERKREANSRGGLPQTMIMKFGLTLTF</sequence>
<evidence type="ECO:0000259" key="9">
    <source>
        <dbReference type="Pfam" id="PF07715"/>
    </source>
</evidence>
<evidence type="ECO:0000256" key="8">
    <source>
        <dbReference type="SAM" id="SignalP"/>
    </source>
</evidence>
<dbReference type="GO" id="GO:0009279">
    <property type="term" value="C:cell outer membrane"/>
    <property type="evidence" value="ECO:0007669"/>
    <property type="project" value="UniProtKB-SubCell"/>
</dbReference>
<evidence type="ECO:0000256" key="2">
    <source>
        <dbReference type="ARBA" id="ARBA00022448"/>
    </source>
</evidence>
<protein>
    <submittedName>
        <fullName evidence="10">TonB-dependent receptor</fullName>
    </submittedName>
</protein>
<dbReference type="NCBIfam" id="TIGR04057">
    <property type="entry name" value="SusC_RagA_signa"/>
    <property type="match status" value="1"/>
</dbReference>
<organism evidence="10 11">
    <name type="scientific">Pedobacter endophyticus</name>
    <dbReference type="NCBI Taxonomy" id="2789740"/>
    <lineage>
        <taxon>Bacteria</taxon>
        <taxon>Pseudomonadati</taxon>
        <taxon>Bacteroidota</taxon>
        <taxon>Sphingobacteriia</taxon>
        <taxon>Sphingobacteriales</taxon>
        <taxon>Sphingobacteriaceae</taxon>
        <taxon>Pedobacter</taxon>
    </lineage>
</organism>
<evidence type="ECO:0000313" key="11">
    <source>
        <dbReference type="Proteomes" id="UP000594759"/>
    </source>
</evidence>
<comment type="similarity">
    <text evidence="7">Belongs to the TonB-dependent receptor family.</text>
</comment>
<keyword evidence="4 7" id="KW-0812">Transmembrane</keyword>
<evidence type="ECO:0000313" key="10">
    <source>
        <dbReference type="EMBL" id="QPH37853.1"/>
    </source>
</evidence>
<dbReference type="InterPro" id="IPR039426">
    <property type="entry name" value="TonB-dep_rcpt-like"/>
</dbReference>
<dbReference type="InterPro" id="IPR037066">
    <property type="entry name" value="Plug_dom_sf"/>
</dbReference>
<evidence type="ECO:0000256" key="6">
    <source>
        <dbReference type="ARBA" id="ARBA00023237"/>
    </source>
</evidence>
<reference evidence="10 11" key="1">
    <citation type="submission" date="2020-11" db="EMBL/GenBank/DDBJ databases">
        <title>Pedobacter endophytica, an endophytic bacteria isolated form Carex pumila.</title>
        <authorList>
            <person name="Peng Y."/>
            <person name="Jiang L."/>
            <person name="Lee J."/>
        </authorList>
    </citation>
    <scope>NUCLEOTIDE SEQUENCE [LARGE SCALE GENOMIC DNA]</scope>
    <source>
        <strain evidence="10 11">JBR3-12</strain>
    </source>
</reference>
<dbReference type="AlphaFoldDB" id="A0A7U3SNY4"/>
<dbReference type="InterPro" id="IPR012910">
    <property type="entry name" value="Plug_dom"/>
</dbReference>
<evidence type="ECO:0000256" key="5">
    <source>
        <dbReference type="ARBA" id="ARBA00023136"/>
    </source>
</evidence>
<keyword evidence="3 7" id="KW-1134">Transmembrane beta strand</keyword>
<dbReference type="NCBIfam" id="TIGR04056">
    <property type="entry name" value="OMP_RagA_SusC"/>
    <property type="match status" value="1"/>
</dbReference>
<keyword evidence="10" id="KW-0675">Receptor</keyword>
<dbReference type="Gene3D" id="2.60.40.1120">
    <property type="entry name" value="Carboxypeptidase-like, regulatory domain"/>
    <property type="match status" value="1"/>
</dbReference>
<name>A0A7U3SNY4_9SPHI</name>
<feature type="domain" description="TonB-dependent receptor plug" evidence="9">
    <location>
        <begin position="115"/>
        <end position="219"/>
    </location>
</feature>
<dbReference type="PROSITE" id="PS52016">
    <property type="entry name" value="TONB_DEPENDENT_REC_3"/>
    <property type="match status" value="1"/>
</dbReference>
<dbReference type="SUPFAM" id="SSF49464">
    <property type="entry name" value="Carboxypeptidase regulatory domain-like"/>
    <property type="match status" value="1"/>
</dbReference>
<dbReference type="InterPro" id="IPR023997">
    <property type="entry name" value="TonB-dep_OMP_SusC/RagA_CS"/>
</dbReference>
<dbReference type="SUPFAM" id="SSF56935">
    <property type="entry name" value="Porins"/>
    <property type="match status" value="1"/>
</dbReference>
<dbReference type="InterPro" id="IPR023996">
    <property type="entry name" value="TonB-dep_OMP_SusC/RagA"/>
</dbReference>
<comment type="subcellular location">
    <subcellularLocation>
        <location evidence="1 7">Cell outer membrane</location>
        <topology evidence="1 7">Multi-pass membrane protein</topology>
    </subcellularLocation>
</comment>
<dbReference type="Gene3D" id="2.170.130.10">
    <property type="entry name" value="TonB-dependent receptor, plug domain"/>
    <property type="match status" value="1"/>
</dbReference>
<dbReference type="InterPro" id="IPR036942">
    <property type="entry name" value="Beta-barrel_TonB_sf"/>
</dbReference>
<keyword evidence="6 7" id="KW-0998">Cell outer membrane</keyword>
<keyword evidence="2 7" id="KW-0813">Transport</keyword>
<evidence type="ECO:0000256" key="4">
    <source>
        <dbReference type="ARBA" id="ARBA00022692"/>
    </source>
</evidence>
<proteinExistence type="inferred from homology"/>
<dbReference type="RefSeq" id="WP_196097165.1">
    <property type="nucleotide sequence ID" value="NZ_CP064939.1"/>
</dbReference>
<dbReference type="Gene3D" id="2.40.170.20">
    <property type="entry name" value="TonB-dependent receptor, beta-barrel domain"/>
    <property type="match status" value="1"/>
</dbReference>
<dbReference type="Proteomes" id="UP000594759">
    <property type="component" value="Chromosome"/>
</dbReference>
<keyword evidence="8" id="KW-0732">Signal</keyword>
<dbReference type="KEGG" id="pex:IZT61_12100"/>
<accession>A0A7U3SNY4</accession>
<dbReference type="InterPro" id="IPR008969">
    <property type="entry name" value="CarboxyPept-like_regulatory"/>
</dbReference>
<evidence type="ECO:0000256" key="3">
    <source>
        <dbReference type="ARBA" id="ARBA00022452"/>
    </source>
</evidence>
<evidence type="ECO:0000256" key="1">
    <source>
        <dbReference type="ARBA" id="ARBA00004571"/>
    </source>
</evidence>